<dbReference type="Pfam" id="PF04545">
    <property type="entry name" value="Sigma70_r4"/>
    <property type="match status" value="1"/>
</dbReference>
<dbReference type="RefSeq" id="XP_021838234.2">
    <property type="nucleotide sequence ID" value="XM_021982542.2"/>
</dbReference>
<dbReference type="Gene3D" id="1.10.601.10">
    <property type="entry name" value="RNA Polymerase Primary Sigma Factor"/>
    <property type="match status" value="1"/>
</dbReference>
<keyword evidence="4" id="KW-0238">DNA-binding</keyword>
<reference evidence="7" key="1">
    <citation type="journal article" date="2021" name="Nat. Commun.">
        <title>Genomic analyses provide insights into spinach domestication and the genetic basis of agronomic traits.</title>
        <authorList>
            <person name="Cai X."/>
            <person name="Sun X."/>
            <person name="Xu C."/>
            <person name="Sun H."/>
            <person name="Wang X."/>
            <person name="Ge C."/>
            <person name="Zhang Z."/>
            <person name="Wang Q."/>
            <person name="Fei Z."/>
            <person name="Jiao C."/>
            <person name="Wang Q."/>
        </authorList>
    </citation>
    <scope>NUCLEOTIDE SEQUENCE [LARGE SCALE GENOMIC DNA]</scope>
    <source>
        <strain evidence="7">cv. Varoflay</strain>
    </source>
</reference>
<evidence type="ECO:0000313" key="8">
    <source>
        <dbReference type="RefSeq" id="XP_021838234.2"/>
    </source>
</evidence>
<organism evidence="7 8">
    <name type="scientific">Spinacia oleracea</name>
    <name type="common">Spinach</name>
    <dbReference type="NCBI Taxonomy" id="3562"/>
    <lineage>
        <taxon>Eukaryota</taxon>
        <taxon>Viridiplantae</taxon>
        <taxon>Streptophyta</taxon>
        <taxon>Embryophyta</taxon>
        <taxon>Tracheophyta</taxon>
        <taxon>Spermatophyta</taxon>
        <taxon>Magnoliopsida</taxon>
        <taxon>eudicotyledons</taxon>
        <taxon>Gunneridae</taxon>
        <taxon>Pentapetalae</taxon>
        <taxon>Caryophyllales</taxon>
        <taxon>Chenopodiaceae</taxon>
        <taxon>Chenopodioideae</taxon>
        <taxon>Anserineae</taxon>
        <taxon>Spinacia</taxon>
    </lineage>
</organism>
<gene>
    <name evidence="8" type="primary">LOC110777974</name>
</gene>
<dbReference type="GO" id="GO:0006352">
    <property type="term" value="P:DNA-templated transcription initiation"/>
    <property type="evidence" value="ECO:0007669"/>
    <property type="project" value="InterPro"/>
</dbReference>
<dbReference type="KEGG" id="soe:110777974"/>
<name>A0A9R0HYJ7_SPIOL</name>
<evidence type="ECO:0000256" key="1">
    <source>
        <dbReference type="ARBA" id="ARBA00007788"/>
    </source>
</evidence>
<dbReference type="GO" id="GO:0000976">
    <property type="term" value="F:transcription cis-regulatory region binding"/>
    <property type="evidence" value="ECO:0000318"/>
    <property type="project" value="GO_Central"/>
</dbReference>
<dbReference type="InterPro" id="IPR050239">
    <property type="entry name" value="Sigma-70_RNA_pol_init_factors"/>
</dbReference>
<reference evidence="8" key="2">
    <citation type="submission" date="2025-08" db="UniProtKB">
        <authorList>
            <consortium name="RefSeq"/>
        </authorList>
    </citation>
    <scope>IDENTIFICATION</scope>
    <source>
        <tissue evidence="8">Leaf</tissue>
    </source>
</reference>
<feature type="domain" description="RNA polymerase sigma-70" evidence="6">
    <location>
        <begin position="277"/>
        <end position="290"/>
    </location>
</feature>
<dbReference type="InterPro" id="IPR007627">
    <property type="entry name" value="RNA_pol_sigma70_r2"/>
</dbReference>
<evidence type="ECO:0000259" key="6">
    <source>
        <dbReference type="PROSITE" id="PS00715"/>
    </source>
</evidence>
<dbReference type="InterPro" id="IPR036388">
    <property type="entry name" value="WH-like_DNA-bd_sf"/>
</dbReference>
<evidence type="ECO:0000256" key="3">
    <source>
        <dbReference type="ARBA" id="ARBA00023082"/>
    </source>
</evidence>
<comment type="similarity">
    <text evidence="1">Belongs to the sigma-70 factor family.</text>
</comment>
<keyword evidence="2" id="KW-0805">Transcription regulation</keyword>
<keyword evidence="5" id="KW-0804">Transcription</keyword>
<dbReference type="CDD" id="cd06171">
    <property type="entry name" value="Sigma70_r4"/>
    <property type="match status" value="1"/>
</dbReference>
<dbReference type="InterPro" id="IPR013324">
    <property type="entry name" value="RNA_pol_sigma_r3/r4-like"/>
</dbReference>
<dbReference type="Proteomes" id="UP000813463">
    <property type="component" value="Chromosome 1"/>
</dbReference>
<keyword evidence="7" id="KW-1185">Reference proteome</keyword>
<proteinExistence type="inferred from homology"/>
<dbReference type="InterPro" id="IPR013325">
    <property type="entry name" value="RNA_pol_sigma_r2"/>
</dbReference>
<evidence type="ECO:0000256" key="5">
    <source>
        <dbReference type="ARBA" id="ARBA00023163"/>
    </source>
</evidence>
<dbReference type="GeneID" id="110777974"/>
<dbReference type="InterPro" id="IPR007630">
    <property type="entry name" value="RNA_pol_sigma70_r4"/>
</dbReference>
<accession>A0A9R0HYJ7</accession>
<dbReference type="InterPro" id="IPR007624">
    <property type="entry name" value="RNA_pol_sigma70_r3"/>
</dbReference>
<dbReference type="NCBIfam" id="TIGR02937">
    <property type="entry name" value="sigma70-ECF"/>
    <property type="match status" value="1"/>
</dbReference>
<dbReference type="GO" id="GO:0071482">
    <property type="term" value="P:cellular response to light stimulus"/>
    <property type="evidence" value="ECO:0007669"/>
    <property type="project" value="UniProtKB-ARBA"/>
</dbReference>
<dbReference type="GO" id="GO:0009507">
    <property type="term" value="C:chloroplast"/>
    <property type="evidence" value="ECO:0000318"/>
    <property type="project" value="GO_Central"/>
</dbReference>
<dbReference type="InterPro" id="IPR000943">
    <property type="entry name" value="RNA_pol_sigma70"/>
</dbReference>
<dbReference type="SUPFAM" id="SSF88659">
    <property type="entry name" value="Sigma3 and sigma4 domains of RNA polymerase sigma factors"/>
    <property type="match status" value="2"/>
</dbReference>
<dbReference type="GO" id="GO:0006355">
    <property type="term" value="P:regulation of DNA-templated transcription"/>
    <property type="evidence" value="ECO:0000318"/>
    <property type="project" value="GO_Central"/>
</dbReference>
<evidence type="ECO:0000256" key="4">
    <source>
        <dbReference type="ARBA" id="ARBA00023125"/>
    </source>
</evidence>
<dbReference type="Pfam" id="PF04542">
    <property type="entry name" value="Sigma70_r2"/>
    <property type="match status" value="1"/>
</dbReference>
<dbReference type="GO" id="GO:1903865">
    <property type="term" value="C:sigma factor antagonist complex"/>
    <property type="evidence" value="ECO:0000318"/>
    <property type="project" value="GO_Central"/>
</dbReference>
<dbReference type="AlphaFoldDB" id="A0A9R0HYJ7"/>
<keyword evidence="3" id="KW-0731">Sigma factor</keyword>
<dbReference type="GO" id="GO:0016987">
    <property type="term" value="F:sigma factor activity"/>
    <property type="evidence" value="ECO:0000318"/>
    <property type="project" value="GO_Central"/>
</dbReference>
<dbReference type="Gene3D" id="1.10.10.10">
    <property type="entry name" value="Winged helix-like DNA-binding domain superfamily/Winged helix DNA-binding domain"/>
    <property type="match status" value="2"/>
</dbReference>
<dbReference type="GO" id="GO:0003899">
    <property type="term" value="F:DNA-directed RNA polymerase activity"/>
    <property type="evidence" value="ECO:0000318"/>
    <property type="project" value="GO_Central"/>
</dbReference>
<dbReference type="PANTHER" id="PTHR30603:SF14">
    <property type="entry name" value="RNA POLYMERASE SIGMA FACTOR SIGA"/>
    <property type="match status" value="1"/>
</dbReference>
<dbReference type="InterPro" id="IPR014284">
    <property type="entry name" value="RNA_pol_sigma-70_dom"/>
</dbReference>
<dbReference type="PROSITE" id="PS00715">
    <property type="entry name" value="SIGMA70_1"/>
    <property type="match status" value="1"/>
</dbReference>
<dbReference type="PRINTS" id="PR00046">
    <property type="entry name" value="SIGMA70FCT"/>
</dbReference>
<dbReference type="PANTHER" id="PTHR30603">
    <property type="entry name" value="RNA POLYMERASE SIGMA FACTOR RPO"/>
    <property type="match status" value="1"/>
</dbReference>
<dbReference type="SUPFAM" id="SSF88946">
    <property type="entry name" value="Sigma2 domain of RNA polymerase sigma factors"/>
    <property type="match status" value="1"/>
</dbReference>
<dbReference type="Pfam" id="PF04539">
    <property type="entry name" value="Sigma70_r3"/>
    <property type="match status" value="1"/>
</dbReference>
<protein>
    <submittedName>
        <fullName evidence="8">RNA polymerase sigma factor sigA</fullName>
    </submittedName>
</protein>
<evidence type="ECO:0000256" key="2">
    <source>
        <dbReference type="ARBA" id="ARBA00023015"/>
    </source>
</evidence>
<sequence length="492" mass="55778">MMATAAVVGLNAGKRLLSSSFYYSDFTEKLSYSGEQYQIAPTKNVIVAKKTTNFNHRGSSIKALRECIDGTTIPPIAEPWIPRSSPLEEETLDPETPLEALLLLQKSMLENQLELSFERPGINDMFRENTCKESHVTSSGTPARVRRINAKKRSQVESKREIPPVVTVSPELLQNRSIGYVRGMTSDVLLTHAQVVNLSRKIEAGLSLEEHKSRLKEKLGCEPSDEQLANSLKMNRAEVRSKIIECSLAREKLAMSNVRLVMSIAQRYENMGADMADLVQGGLIGLLRGIEKFDSSKGFKISTYVYWWIRQGVSRALVENSRTLRLPTHLHERLSLIRSAKTKLEEKGITPTVDKIAESLNMSHKKVKNATEAVRSVLSFDREPFPSLNGLPGETYHSYIADNRLENNPWHCVDEWALKQDVSNLIDTTLREREKDIIRLYYGLDDESLTWEEISKRIGLSRERVRQVGLVALEKLKHAARKRRMEALLVKH</sequence>
<evidence type="ECO:0000313" key="7">
    <source>
        <dbReference type="Proteomes" id="UP000813463"/>
    </source>
</evidence>